<evidence type="ECO:0000313" key="12">
    <source>
        <dbReference type="Proteomes" id="UP000525298"/>
    </source>
</evidence>
<dbReference type="Gene3D" id="3.30.565.10">
    <property type="entry name" value="Histidine kinase-like ATPase, C-terminal domain"/>
    <property type="match status" value="1"/>
</dbReference>
<keyword evidence="4" id="KW-0808">Transferase</keyword>
<evidence type="ECO:0000256" key="4">
    <source>
        <dbReference type="ARBA" id="ARBA00022679"/>
    </source>
</evidence>
<dbReference type="Gene3D" id="3.40.50.720">
    <property type="entry name" value="NAD(P)-binding Rossmann-like Domain"/>
    <property type="match status" value="1"/>
</dbReference>
<evidence type="ECO:0000256" key="6">
    <source>
        <dbReference type="ARBA" id="ARBA00022777"/>
    </source>
</evidence>
<dbReference type="Pfam" id="PF00512">
    <property type="entry name" value="HisKA"/>
    <property type="match status" value="1"/>
</dbReference>
<reference evidence="11 12" key="1">
    <citation type="submission" date="2020-07" db="EMBL/GenBank/DDBJ databases">
        <title>Genomic Encyclopedia of Type Strains, Phase IV (KMG-IV): sequencing the most valuable type-strain genomes for metagenomic binning, comparative biology and taxonomic classification.</title>
        <authorList>
            <person name="Goeker M."/>
        </authorList>
    </citation>
    <scope>NUCLEOTIDE SEQUENCE [LARGE SCALE GENOMIC DNA]</scope>
    <source>
        <strain evidence="11 12">DSM 17721</strain>
    </source>
</reference>
<dbReference type="PANTHER" id="PTHR43065:SF46">
    <property type="entry name" value="C4-DICARBOXYLATE TRANSPORT SENSOR PROTEIN DCTB"/>
    <property type="match status" value="1"/>
</dbReference>
<keyword evidence="8" id="KW-0902">Two-component regulatory system</keyword>
<gene>
    <name evidence="11" type="ORF">HNR65_001727</name>
</gene>
<evidence type="ECO:0000313" key="11">
    <source>
        <dbReference type="EMBL" id="MBA2881400.1"/>
    </source>
</evidence>
<dbReference type="SMART" id="SM00387">
    <property type="entry name" value="HATPase_c"/>
    <property type="match status" value="1"/>
</dbReference>
<dbReference type="InterPro" id="IPR036291">
    <property type="entry name" value="NAD(P)-bd_dom_sf"/>
</dbReference>
<dbReference type="Gene3D" id="1.10.287.130">
    <property type="match status" value="1"/>
</dbReference>
<evidence type="ECO:0000256" key="3">
    <source>
        <dbReference type="ARBA" id="ARBA00022553"/>
    </source>
</evidence>
<dbReference type="InterPro" id="IPR003661">
    <property type="entry name" value="HisK_dim/P_dom"/>
</dbReference>
<dbReference type="Pfam" id="PF13426">
    <property type="entry name" value="PAS_9"/>
    <property type="match status" value="1"/>
</dbReference>
<keyword evidence="7" id="KW-0067">ATP-binding</keyword>
<keyword evidence="3" id="KW-0597">Phosphoprotein</keyword>
<dbReference type="SMART" id="SM00388">
    <property type="entry name" value="HisKA"/>
    <property type="match status" value="1"/>
</dbReference>
<dbReference type="InterPro" id="IPR036890">
    <property type="entry name" value="HATPase_C_sf"/>
</dbReference>
<dbReference type="SUPFAM" id="SSF55874">
    <property type="entry name" value="ATPase domain of HSP90 chaperone/DNA topoisomerase II/histidine kinase"/>
    <property type="match status" value="1"/>
</dbReference>
<sequence length="477" mass="53571">MNVAIVGGGTRGLYLLNFLEENSFQMIDLNVVAVADINENAPGLLRAAERGLYVTADYNTIFERNDIDLIIELTGDLEIYNDILRKKKKHVHALAHTTALLFWEIDDACKKVNGADLLTGHKQNVYEVLMNQFIQEEAMVIDKDYRVVDMNEAMMKKLGRTSQDVIGRFCYQVGHHLDQPCSGKNHPCPLAEVYKKNEPCMTTHVHLDQDNNEIYYAISCYPLNNDEEIIGVIEILRDITPEIKVQKAQMQQEKLMSIGRLSAGIAHEINNPLTTIMTSAMMLQEDLDSESEMHEELRIISSEAQRCRKIVQSLLDFARQTKPMQKIQDINAIIRESIYLTKKQAEFNDITIESDLPDDLPRIYVDKEQIQQLLINLTLNAVEATGAGGRIMFTTGYDPAADTIAIHVTDTGKGIEKQDLEKIFDPFFTTREIGTGLGLSIAHSIVEQHGGNIEVSSRSGSGTRFTVTLPVKGVSEE</sequence>
<keyword evidence="5" id="KW-0547">Nucleotide-binding</keyword>
<feature type="domain" description="Histidine kinase" evidence="9">
    <location>
        <begin position="264"/>
        <end position="473"/>
    </location>
</feature>
<dbReference type="PANTHER" id="PTHR43065">
    <property type="entry name" value="SENSOR HISTIDINE KINASE"/>
    <property type="match status" value="1"/>
</dbReference>
<dbReference type="InterPro" id="IPR003594">
    <property type="entry name" value="HATPase_dom"/>
</dbReference>
<evidence type="ECO:0000256" key="1">
    <source>
        <dbReference type="ARBA" id="ARBA00000085"/>
    </source>
</evidence>
<evidence type="ECO:0000256" key="5">
    <source>
        <dbReference type="ARBA" id="ARBA00022741"/>
    </source>
</evidence>
<feature type="domain" description="PAS" evidence="10">
    <location>
        <begin position="122"/>
        <end position="168"/>
    </location>
</feature>
<dbReference type="GO" id="GO:0000155">
    <property type="term" value="F:phosphorelay sensor kinase activity"/>
    <property type="evidence" value="ECO:0007669"/>
    <property type="project" value="InterPro"/>
</dbReference>
<dbReference type="InterPro" id="IPR005467">
    <property type="entry name" value="His_kinase_dom"/>
</dbReference>
<dbReference type="InterPro" id="IPR004358">
    <property type="entry name" value="Sig_transdc_His_kin-like_C"/>
</dbReference>
<dbReference type="Gene3D" id="3.30.450.20">
    <property type="entry name" value="PAS domain"/>
    <property type="match status" value="1"/>
</dbReference>
<evidence type="ECO:0000259" key="10">
    <source>
        <dbReference type="PROSITE" id="PS50112"/>
    </source>
</evidence>
<dbReference type="AlphaFoldDB" id="A0A7W0C910"/>
<evidence type="ECO:0000256" key="8">
    <source>
        <dbReference type="ARBA" id="ARBA00023012"/>
    </source>
</evidence>
<keyword evidence="6 11" id="KW-0418">Kinase</keyword>
<dbReference type="PROSITE" id="PS50112">
    <property type="entry name" value="PAS"/>
    <property type="match status" value="1"/>
</dbReference>
<evidence type="ECO:0000259" key="9">
    <source>
        <dbReference type="PROSITE" id="PS50109"/>
    </source>
</evidence>
<protein>
    <recommendedName>
        <fullName evidence="2">histidine kinase</fullName>
        <ecNumber evidence="2">2.7.13.3</ecNumber>
    </recommendedName>
</protein>
<dbReference type="GO" id="GO:0005524">
    <property type="term" value="F:ATP binding"/>
    <property type="evidence" value="ECO:0007669"/>
    <property type="project" value="UniProtKB-KW"/>
</dbReference>
<dbReference type="SUPFAM" id="SSF47384">
    <property type="entry name" value="Homodimeric domain of signal transducing histidine kinase"/>
    <property type="match status" value="1"/>
</dbReference>
<comment type="catalytic activity">
    <reaction evidence="1">
        <text>ATP + protein L-histidine = ADP + protein N-phospho-L-histidine.</text>
        <dbReference type="EC" id="2.7.13.3"/>
    </reaction>
</comment>
<keyword evidence="12" id="KW-1185">Reference proteome</keyword>
<dbReference type="PROSITE" id="PS50109">
    <property type="entry name" value="HIS_KIN"/>
    <property type="match status" value="1"/>
</dbReference>
<dbReference type="CDD" id="cd00130">
    <property type="entry name" value="PAS"/>
    <property type="match status" value="1"/>
</dbReference>
<dbReference type="InterPro" id="IPR035965">
    <property type="entry name" value="PAS-like_dom_sf"/>
</dbReference>
<comment type="caution">
    <text evidence="11">The sequence shown here is derived from an EMBL/GenBank/DDBJ whole genome shotgun (WGS) entry which is preliminary data.</text>
</comment>
<accession>A0A7W0C910</accession>
<dbReference type="CDD" id="cd00082">
    <property type="entry name" value="HisKA"/>
    <property type="match status" value="1"/>
</dbReference>
<proteinExistence type="predicted"/>
<dbReference type="RefSeq" id="WP_181551063.1">
    <property type="nucleotide sequence ID" value="NZ_JACDUS010000004.1"/>
</dbReference>
<dbReference type="Pfam" id="PF02518">
    <property type="entry name" value="HATPase_c"/>
    <property type="match status" value="1"/>
</dbReference>
<evidence type="ECO:0000256" key="7">
    <source>
        <dbReference type="ARBA" id="ARBA00022840"/>
    </source>
</evidence>
<organism evidence="11 12">
    <name type="scientific">Desulfosalsimonas propionicica</name>
    <dbReference type="NCBI Taxonomy" id="332175"/>
    <lineage>
        <taxon>Bacteria</taxon>
        <taxon>Pseudomonadati</taxon>
        <taxon>Thermodesulfobacteriota</taxon>
        <taxon>Desulfobacteria</taxon>
        <taxon>Desulfobacterales</taxon>
        <taxon>Desulfosalsimonadaceae</taxon>
        <taxon>Desulfosalsimonas</taxon>
    </lineage>
</organism>
<dbReference type="PRINTS" id="PR00344">
    <property type="entry name" value="BCTRLSENSOR"/>
</dbReference>
<name>A0A7W0C910_9BACT</name>
<dbReference type="Proteomes" id="UP000525298">
    <property type="component" value="Unassembled WGS sequence"/>
</dbReference>
<dbReference type="EMBL" id="JACDUS010000004">
    <property type="protein sequence ID" value="MBA2881400.1"/>
    <property type="molecule type" value="Genomic_DNA"/>
</dbReference>
<dbReference type="EC" id="2.7.13.3" evidence="2"/>
<dbReference type="SUPFAM" id="SSF55785">
    <property type="entry name" value="PYP-like sensor domain (PAS domain)"/>
    <property type="match status" value="1"/>
</dbReference>
<dbReference type="InterPro" id="IPR000014">
    <property type="entry name" value="PAS"/>
</dbReference>
<evidence type="ECO:0000256" key="2">
    <source>
        <dbReference type="ARBA" id="ARBA00012438"/>
    </source>
</evidence>
<dbReference type="InterPro" id="IPR036097">
    <property type="entry name" value="HisK_dim/P_sf"/>
</dbReference>
<dbReference type="SUPFAM" id="SSF51735">
    <property type="entry name" value="NAD(P)-binding Rossmann-fold domains"/>
    <property type="match status" value="1"/>
</dbReference>